<keyword evidence="4" id="KW-0539">Nucleus</keyword>
<dbReference type="SUPFAM" id="SSF50978">
    <property type="entry name" value="WD40 repeat-like"/>
    <property type="match status" value="1"/>
</dbReference>
<dbReference type="STRING" id="5217.A0A4Q1BUY9"/>
<comment type="caution">
    <text evidence="7">The sequence shown here is derived from an EMBL/GenBank/DDBJ whole genome shotgun (WGS) entry which is preliminary data.</text>
</comment>
<evidence type="ECO:0000313" key="8">
    <source>
        <dbReference type="Proteomes" id="UP000289152"/>
    </source>
</evidence>
<dbReference type="Pfam" id="PF00400">
    <property type="entry name" value="WD40"/>
    <property type="match status" value="3"/>
</dbReference>
<keyword evidence="2 5" id="KW-0853">WD repeat</keyword>
<comment type="subcellular location">
    <subcellularLocation>
        <location evidence="1">Nucleus</location>
    </subcellularLocation>
</comment>
<protein>
    <submittedName>
        <fullName evidence="7">Uncharacterized protein</fullName>
    </submittedName>
</protein>
<dbReference type="InterPro" id="IPR036322">
    <property type="entry name" value="WD40_repeat_dom_sf"/>
</dbReference>
<keyword evidence="8" id="KW-1185">Reference proteome</keyword>
<dbReference type="Gene3D" id="2.130.10.10">
    <property type="entry name" value="YVTN repeat-like/Quinoprotein amine dehydrogenase"/>
    <property type="match status" value="2"/>
</dbReference>
<evidence type="ECO:0000256" key="1">
    <source>
        <dbReference type="ARBA" id="ARBA00004123"/>
    </source>
</evidence>
<dbReference type="PROSITE" id="PS00678">
    <property type="entry name" value="WD_REPEATS_1"/>
    <property type="match status" value="1"/>
</dbReference>
<dbReference type="EMBL" id="SDIL01000004">
    <property type="protein sequence ID" value="RXK41961.1"/>
    <property type="molecule type" value="Genomic_DNA"/>
</dbReference>
<dbReference type="PROSITE" id="PS50294">
    <property type="entry name" value="WD_REPEATS_REGION"/>
    <property type="match status" value="1"/>
</dbReference>
<feature type="repeat" description="WD" evidence="5">
    <location>
        <begin position="63"/>
        <end position="97"/>
    </location>
</feature>
<dbReference type="PANTHER" id="PTHR44040:SF1">
    <property type="entry name" value="RETINOBLASTOMA-BINDING PROTEIN 5"/>
    <property type="match status" value="1"/>
</dbReference>
<proteinExistence type="predicted"/>
<evidence type="ECO:0000256" key="6">
    <source>
        <dbReference type="SAM" id="MobiDB-lite"/>
    </source>
</evidence>
<dbReference type="SMART" id="SM00320">
    <property type="entry name" value="WD40"/>
    <property type="match status" value="5"/>
</dbReference>
<dbReference type="VEuPathDB" id="FungiDB:TREMEDRAFT_43733"/>
<gene>
    <name evidence="7" type="ORF">M231_00682</name>
</gene>
<dbReference type="InParanoid" id="A0A4Q1BUY9"/>
<organism evidence="7 8">
    <name type="scientific">Tremella mesenterica</name>
    <name type="common">Jelly fungus</name>
    <dbReference type="NCBI Taxonomy" id="5217"/>
    <lineage>
        <taxon>Eukaryota</taxon>
        <taxon>Fungi</taxon>
        <taxon>Dikarya</taxon>
        <taxon>Basidiomycota</taxon>
        <taxon>Agaricomycotina</taxon>
        <taxon>Tremellomycetes</taxon>
        <taxon>Tremellales</taxon>
        <taxon>Tremellaceae</taxon>
        <taxon>Tremella</taxon>
    </lineage>
</organism>
<dbReference type="InterPro" id="IPR015943">
    <property type="entry name" value="WD40/YVTN_repeat-like_dom_sf"/>
</dbReference>
<feature type="region of interest" description="Disordered" evidence="6">
    <location>
        <begin position="412"/>
        <end position="446"/>
    </location>
</feature>
<dbReference type="OrthoDB" id="196858at2759"/>
<evidence type="ECO:0000313" key="7">
    <source>
        <dbReference type="EMBL" id="RXK41961.1"/>
    </source>
</evidence>
<dbReference type="InterPro" id="IPR037850">
    <property type="entry name" value="RBBP5/Swd1"/>
</dbReference>
<dbReference type="PANTHER" id="PTHR44040">
    <property type="entry name" value="RETINOBLASTOMA-BINDING PROTEIN 5"/>
    <property type="match status" value="1"/>
</dbReference>
<dbReference type="InterPro" id="IPR001680">
    <property type="entry name" value="WD40_rpt"/>
</dbReference>
<dbReference type="PROSITE" id="PS50082">
    <property type="entry name" value="WD_REPEATS_2"/>
    <property type="match status" value="2"/>
</dbReference>
<reference evidence="7 8" key="1">
    <citation type="submission" date="2016-06" db="EMBL/GenBank/DDBJ databases">
        <title>Evolution of pathogenesis and genome organization in the Tremellales.</title>
        <authorList>
            <person name="Cuomo C."/>
            <person name="Litvintseva A."/>
            <person name="Heitman J."/>
            <person name="Chen Y."/>
            <person name="Sun S."/>
            <person name="Springer D."/>
            <person name="Dromer F."/>
            <person name="Young S."/>
            <person name="Zeng Q."/>
            <person name="Chapman S."/>
            <person name="Gujja S."/>
            <person name="Saif S."/>
            <person name="Birren B."/>
        </authorList>
    </citation>
    <scope>NUCLEOTIDE SEQUENCE [LARGE SCALE GENOMIC DNA]</scope>
    <source>
        <strain evidence="7 8">ATCC 28783</strain>
    </source>
</reference>
<dbReference type="GO" id="GO:0048188">
    <property type="term" value="C:Set1C/COMPASS complex"/>
    <property type="evidence" value="ECO:0007669"/>
    <property type="project" value="InterPro"/>
</dbReference>
<name>A0A4Q1BUY9_TREME</name>
<evidence type="ECO:0000256" key="5">
    <source>
        <dbReference type="PROSITE-ProRule" id="PRU00221"/>
    </source>
</evidence>
<keyword evidence="3" id="KW-0677">Repeat</keyword>
<accession>A0A4Q1BUY9</accession>
<dbReference type="FunCoup" id="A0A4Q1BUY9">
    <property type="interactions" value="817"/>
</dbReference>
<feature type="repeat" description="WD" evidence="5">
    <location>
        <begin position="37"/>
        <end position="62"/>
    </location>
</feature>
<dbReference type="InterPro" id="IPR019775">
    <property type="entry name" value="WD40_repeat_CS"/>
</dbReference>
<dbReference type="AlphaFoldDB" id="A0A4Q1BUY9"/>
<evidence type="ECO:0000256" key="4">
    <source>
        <dbReference type="ARBA" id="ARBA00023242"/>
    </source>
</evidence>
<evidence type="ECO:0000256" key="3">
    <source>
        <dbReference type="ARBA" id="ARBA00022737"/>
    </source>
</evidence>
<dbReference type="Proteomes" id="UP000289152">
    <property type="component" value="Unassembled WGS sequence"/>
</dbReference>
<evidence type="ECO:0000256" key="2">
    <source>
        <dbReference type="ARBA" id="ARBA00022574"/>
    </source>
</evidence>
<sequence>MQQLLNPFAQKYPENTDTALPTQATSVRFNRYGPYAGHYLACGCGDGTVEVWDMETKGVIKTLEGHVKPVGGVAWSRNNRYLLTSSLDSTAIIWDLSFLPNPLLQPYTPYTSGKTASITSSNSSQRVRTIRFDAPVAQAVFHPRNSKIVLASLTCNEVVLVDLRSGGGRWKLSDVMEGGGEGEMEVDGAEVKGKKSALTCAAWSPCGSRIYAGTTGGLLLVIDPLSRYVMNRIRVANSGIKQLTFDAMGRNIILSSTDRALRTLSVDSRTGALAPVHRFQDLINRTPWHAIAFSGDAEYVMGGAGHKMAHNVFIWDRDSGSLVKVLEGPREPLVDCDWHPTRPVIASVSTLGEIHLWQTSSPDNWAAFAPGFEELEENVEYDEREDEFDIEDESDLLRRKDAEEDVVIDVLSPSDDYPRRPENIPTSRSPSRAVKTEQMEDEGEEEREAIRLAQAVKEWADNDPDDDTWEGFHMSLDLLTETEITVLSS</sequence>